<dbReference type="InterPro" id="IPR029760">
    <property type="entry name" value="GPX_CS"/>
</dbReference>
<evidence type="ECO:0000313" key="7">
    <source>
        <dbReference type="EMBL" id="GLC48902.1"/>
    </source>
</evidence>
<comment type="similarity">
    <text evidence="1 5">Belongs to the glutathione peroxidase family.</text>
</comment>
<feature type="domain" description="Thioredoxin" evidence="6">
    <location>
        <begin position="34"/>
        <end position="194"/>
    </location>
</feature>
<dbReference type="AlphaFoldDB" id="A0A9W6BB80"/>
<dbReference type="InterPro" id="IPR029759">
    <property type="entry name" value="GPX_AS"/>
</dbReference>
<keyword evidence="3 5" id="KW-0560">Oxidoreductase</keyword>
<reference evidence="7 8" key="1">
    <citation type="journal article" date="2023" name="Commun. Biol.">
        <title>Reorganization of the ancestral sex-determining regions during the evolution of trioecy in Pleodorina starrii.</title>
        <authorList>
            <person name="Takahashi K."/>
            <person name="Suzuki S."/>
            <person name="Kawai-Toyooka H."/>
            <person name="Yamamoto K."/>
            <person name="Hamaji T."/>
            <person name="Ootsuki R."/>
            <person name="Yamaguchi H."/>
            <person name="Kawachi M."/>
            <person name="Higashiyama T."/>
            <person name="Nozaki H."/>
        </authorList>
    </citation>
    <scope>NUCLEOTIDE SEQUENCE [LARGE SCALE GENOMIC DNA]</scope>
    <source>
        <strain evidence="7 8">NIES-4479</strain>
    </source>
</reference>
<protein>
    <recommendedName>
        <fullName evidence="5">Glutathione peroxidase</fullName>
    </recommendedName>
</protein>
<dbReference type="PROSITE" id="PS51352">
    <property type="entry name" value="THIOREDOXIN_2"/>
    <property type="match status" value="1"/>
</dbReference>
<evidence type="ECO:0000259" key="6">
    <source>
        <dbReference type="PROSITE" id="PS51352"/>
    </source>
</evidence>
<dbReference type="PRINTS" id="PR01011">
    <property type="entry name" value="GLUTPROXDASE"/>
</dbReference>
<evidence type="ECO:0000313" key="8">
    <source>
        <dbReference type="Proteomes" id="UP001165080"/>
    </source>
</evidence>
<dbReference type="SUPFAM" id="SSF52833">
    <property type="entry name" value="Thioredoxin-like"/>
    <property type="match status" value="1"/>
</dbReference>
<evidence type="ECO:0000256" key="3">
    <source>
        <dbReference type="ARBA" id="ARBA00023002"/>
    </source>
</evidence>
<dbReference type="InterPro" id="IPR000889">
    <property type="entry name" value="Glutathione_peroxidase"/>
</dbReference>
<dbReference type="EMBL" id="BRXU01000002">
    <property type="protein sequence ID" value="GLC48902.1"/>
    <property type="molecule type" value="Genomic_DNA"/>
</dbReference>
<dbReference type="FunFam" id="3.40.30.10:FF:000010">
    <property type="entry name" value="Glutathione peroxidase"/>
    <property type="match status" value="1"/>
</dbReference>
<sequence>MITPTLLRARAVNPLRSVPLFNYALLVQNRLYTMSTGTDFHSLNANTIKGETLDFSTLKGQVVLVVNVASQCGFTGQYSGLQQLYDKYKDRGFTILGFPCNQFGNQEPGGAEEIVTFCSRNYGVSFPIMQKVNVNGDDASPVYKFLKSQKKQLMMEMIKWNFEKFLINKQGEVVARFSSMATPASMEQEIEKLL</sequence>
<comment type="caution">
    <text evidence="7">The sequence shown here is derived from an EMBL/GenBank/DDBJ whole genome shotgun (WGS) entry which is preliminary data.</text>
</comment>
<gene>
    <name evidence="7" type="primary">PLEST005917</name>
    <name evidence="7" type="ORF">PLESTB_000161200</name>
</gene>
<dbReference type="PIRSF" id="PIRSF000303">
    <property type="entry name" value="Glutathion_perox"/>
    <property type="match status" value="1"/>
</dbReference>
<dbReference type="PROSITE" id="PS51355">
    <property type="entry name" value="GLUTATHIONE_PEROXID_3"/>
    <property type="match status" value="1"/>
</dbReference>
<evidence type="ECO:0000256" key="2">
    <source>
        <dbReference type="ARBA" id="ARBA00022559"/>
    </source>
</evidence>
<dbReference type="Proteomes" id="UP001165080">
    <property type="component" value="Unassembled WGS sequence"/>
</dbReference>
<keyword evidence="8" id="KW-1185">Reference proteome</keyword>
<proteinExistence type="inferred from homology"/>
<evidence type="ECO:0000256" key="5">
    <source>
        <dbReference type="RuleBase" id="RU000499"/>
    </source>
</evidence>
<dbReference type="CDD" id="cd00340">
    <property type="entry name" value="GSH_Peroxidase"/>
    <property type="match status" value="1"/>
</dbReference>
<keyword evidence="2 5" id="KW-0575">Peroxidase</keyword>
<dbReference type="Gene3D" id="3.40.30.10">
    <property type="entry name" value="Glutaredoxin"/>
    <property type="match status" value="1"/>
</dbReference>
<dbReference type="Pfam" id="PF00255">
    <property type="entry name" value="GSHPx"/>
    <property type="match status" value="1"/>
</dbReference>
<dbReference type="GO" id="GO:0004601">
    <property type="term" value="F:peroxidase activity"/>
    <property type="evidence" value="ECO:0007669"/>
    <property type="project" value="UniProtKB-KW"/>
</dbReference>
<name>A0A9W6BB80_9CHLO</name>
<dbReference type="InterPro" id="IPR036249">
    <property type="entry name" value="Thioredoxin-like_sf"/>
</dbReference>
<dbReference type="PROSITE" id="PS00460">
    <property type="entry name" value="GLUTATHIONE_PEROXID_1"/>
    <property type="match status" value="1"/>
</dbReference>
<evidence type="ECO:0000256" key="1">
    <source>
        <dbReference type="ARBA" id="ARBA00006926"/>
    </source>
</evidence>
<dbReference type="PANTHER" id="PTHR11592:SF78">
    <property type="entry name" value="GLUTATHIONE PEROXIDASE"/>
    <property type="match status" value="1"/>
</dbReference>
<dbReference type="OrthoDB" id="446890at2759"/>
<dbReference type="PROSITE" id="PS00763">
    <property type="entry name" value="GLUTATHIONE_PEROXID_2"/>
    <property type="match status" value="1"/>
</dbReference>
<organism evidence="7 8">
    <name type="scientific">Pleodorina starrii</name>
    <dbReference type="NCBI Taxonomy" id="330485"/>
    <lineage>
        <taxon>Eukaryota</taxon>
        <taxon>Viridiplantae</taxon>
        <taxon>Chlorophyta</taxon>
        <taxon>core chlorophytes</taxon>
        <taxon>Chlorophyceae</taxon>
        <taxon>CS clade</taxon>
        <taxon>Chlamydomonadales</taxon>
        <taxon>Volvocaceae</taxon>
        <taxon>Pleodorina</taxon>
    </lineage>
</organism>
<dbReference type="GO" id="GO:0034599">
    <property type="term" value="P:cellular response to oxidative stress"/>
    <property type="evidence" value="ECO:0007669"/>
    <property type="project" value="TreeGrafter"/>
</dbReference>
<feature type="active site" evidence="4">
    <location>
        <position position="72"/>
    </location>
</feature>
<accession>A0A9W6BB80</accession>
<dbReference type="InterPro" id="IPR013766">
    <property type="entry name" value="Thioredoxin_domain"/>
</dbReference>
<evidence type="ECO:0000256" key="4">
    <source>
        <dbReference type="PIRSR" id="PIRSR000303-1"/>
    </source>
</evidence>
<dbReference type="PANTHER" id="PTHR11592">
    <property type="entry name" value="GLUTATHIONE PEROXIDASE"/>
    <property type="match status" value="1"/>
</dbReference>